<proteinExistence type="inferred from homology"/>
<evidence type="ECO:0000256" key="2">
    <source>
        <dbReference type="ARBA" id="ARBA00004882"/>
    </source>
</evidence>
<evidence type="ECO:0000256" key="8">
    <source>
        <dbReference type="ARBA" id="ARBA00023268"/>
    </source>
</evidence>
<comment type="function">
    <text evidence="1 9">Converts 2,5-diamino-6-(ribosylamino)-4(3h)-pyrimidinone 5'-phosphate into 5-amino-6-(ribosylamino)-2,4(1h,3h)-pyrimidinedione 5'-phosphate.</text>
</comment>
<keyword evidence="9 11" id="KW-0378">Hydrolase</keyword>
<keyword evidence="12" id="KW-1185">Reference proteome</keyword>
<keyword evidence="9" id="KW-0686">Riboflavin biosynthesis</keyword>
<dbReference type="Pfam" id="PF01872">
    <property type="entry name" value="RibD_C"/>
    <property type="match status" value="1"/>
</dbReference>
<name>A0ABY0ILR2_9BACT</name>
<dbReference type="EC" id="1.1.1.193" evidence="9"/>
<keyword evidence="6 9" id="KW-0521">NADP</keyword>
<keyword evidence="8" id="KW-0511">Multifunctional enzyme</keyword>
<dbReference type="GO" id="GO:0008835">
    <property type="term" value="F:diaminohydroxyphosphoribosylaminopyrimidine deaminase activity"/>
    <property type="evidence" value="ECO:0007669"/>
    <property type="project" value="UniProtKB-EC"/>
</dbReference>
<evidence type="ECO:0000259" key="10">
    <source>
        <dbReference type="PROSITE" id="PS51747"/>
    </source>
</evidence>
<evidence type="ECO:0000256" key="9">
    <source>
        <dbReference type="PIRNR" id="PIRNR006769"/>
    </source>
</evidence>
<dbReference type="Gene3D" id="3.40.430.10">
    <property type="entry name" value="Dihydrofolate Reductase, subunit A"/>
    <property type="match status" value="1"/>
</dbReference>
<comment type="pathway">
    <text evidence="2 9">Cofactor biosynthesis; riboflavin biosynthesis; 5-amino-6-(D-ribitylamino)uracil from GTP: step 2/4.</text>
</comment>
<evidence type="ECO:0000256" key="6">
    <source>
        <dbReference type="ARBA" id="ARBA00022857"/>
    </source>
</evidence>
<evidence type="ECO:0000256" key="7">
    <source>
        <dbReference type="ARBA" id="ARBA00023002"/>
    </source>
</evidence>
<dbReference type="PIRSF" id="PIRSF006769">
    <property type="entry name" value="RibD"/>
    <property type="match status" value="1"/>
</dbReference>
<dbReference type="Proteomes" id="UP000443582">
    <property type="component" value="Unassembled WGS sequence"/>
</dbReference>
<evidence type="ECO:0000313" key="11">
    <source>
        <dbReference type="EMBL" id="RZF23088.1"/>
    </source>
</evidence>
<protein>
    <recommendedName>
        <fullName evidence="9">Riboflavin biosynthesis protein RibD</fullName>
    </recommendedName>
    <domain>
        <recommendedName>
            <fullName evidence="9">Diaminohydroxyphosphoribosylaminopyrimidine deaminase</fullName>
            <shortName evidence="9">DRAP deaminase</shortName>
            <ecNumber evidence="9">3.5.4.26</ecNumber>
        </recommendedName>
        <alternativeName>
            <fullName evidence="9">Riboflavin-specific deaminase</fullName>
        </alternativeName>
    </domain>
    <domain>
        <recommendedName>
            <fullName evidence="9">5-amino-6-(5-phosphoribosylamino)uracil reductase</fullName>
            <ecNumber evidence="9">1.1.1.193</ecNumber>
        </recommendedName>
        <alternativeName>
            <fullName evidence="9">HTP reductase</fullName>
        </alternativeName>
    </domain>
</protein>
<dbReference type="PANTHER" id="PTHR38011">
    <property type="entry name" value="DIHYDROFOLATE REDUCTASE FAMILY PROTEIN (AFU_ORTHOLOGUE AFUA_8G06820)"/>
    <property type="match status" value="1"/>
</dbReference>
<dbReference type="CDD" id="cd01284">
    <property type="entry name" value="Riboflavin_deaminase-reductase"/>
    <property type="match status" value="1"/>
</dbReference>
<accession>A0ABY0ILR2</accession>
<dbReference type="RefSeq" id="WP_114706033.1">
    <property type="nucleotide sequence ID" value="NZ_QDKL01000001.1"/>
</dbReference>
<sequence>MEKQDSRDIAYMRMALDLAKKGEGQTSPNPMVGAIIVKDGIILGKGWHKKAGLPHAEPEAISDVRDYHKAELKGATIYVTLEPCCHTKKRTPPCTNAILKHGFSRVVVACLDPNPEVAGNGIKILESAGIECKVGVLEKEARELNEVFFKSMTKRLPYIHLKLAQTLDGKLSTITGDSKWITDENARKMVHAYRKKYDAVMVGRKTLNNDDPSLNIRFGLDESGKIPFRIVMGSISKMDPLSKIFNDEYTHKTIIITTGADYQGAADDVVKFFTDKKIRIVFAKSDENEVVIEDAFAQLKAIGVHSILVEGGGMLASSILKKKLADKMTIFVAPKILGDGIGYYDEKLDSMADALNFNNVAVKNIGSQAMFEIDPRS</sequence>
<keyword evidence="7 9" id="KW-0560">Oxidoreductase</keyword>
<dbReference type="InterPro" id="IPR002734">
    <property type="entry name" value="RibDG_C"/>
</dbReference>
<dbReference type="NCBIfam" id="TIGR00326">
    <property type="entry name" value="eubact_ribD"/>
    <property type="match status" value="1"/>
</dbReference>
<dbReference type="SUPFAM" id="SSF53927">
    <property type="entry name" value="Cytidine deaminase-like"/>
    <property type="match status" value="1"/>
</dbReference>
<dbReference type="SUPFAM" id="SSF53597">
    <property type="entry name" value="Dihydrofolate reductase-like"/>
    <property type="match status" value="1"/>
</dbReference>
<dbReference type="InterPro" id="IPR050765">
    <property type="entry name" value="Riboflavin_Biosynth_HTPR"/>
</dbReference>
<comment type="caution">
    <text evidence="11">The sequence shown here is derived from an EMBL/GenBank/DDBJ whole genome shotgun (WGS) entry which is preliminary data.</text>
</comment>
<dbReference type="PANTHER" id="PTHR38011:SF7">
    <property type="entry name" value="2,5-DIAMINO-6-RIBOSYLAMINO-4(3H)-PYRIMIDINONE 5'-PHOSPHATE REDUCTASE"/>
    <property type="match status" value="1"/>
</dbReference>
<dbReference type="InterPro" id="IPR016193">
    <property type="entry name" value="Cytidine_deaminase-like"/>
</dbReference>
<evidence type="ECO:0000256" key="5">
    <source>
        <dbReference type="ARBA" id="ARBA00007417"/>
    </source>
</evidence>
<keyword evidence="9" id="KW-0862">Zinc</keyword>
<reference evidence="12" key="1">
    <citation type="journal article" date="2019" name="Int. J. Syst. Evol. Microbiol.">
        <title>Halobacteriovorax valvorus sp. nov., a novel prokaryotic predator isolated from coastal seawater of China.</title>
        <authorList>
            <person name="Chen M.-X."/>
        </authorList>
    </citation>
    <scope>NUCLEOTIDE SEQUENCE [LARGE SCALE GENOMIC DNA]</scope>
    <source>
        <strain evidence="12">BL9</strain>
    </source>
</reference>
<comment type="similarity">
    <text evidence="5 9">In the C-terminal section; belongs to the HTP reductase family.</text>
</comment>
<dbReference type="Pfam" id="PF00383">
    <property type="entry name" value="dCMP_cyt_deam_1"/>
    <property type="match status" value="1"/>
</dbReference>
<evidence type="ECO:0000256" key="1">
    <source>
        <dbReference type="ARBA" id="ARBA00002151"/>
    </source>
</evidence>
<dbReference type="InterPro" id="IPR011549">
    <property type="entry name" value="RibD_C"/>
</dbReference>
<dbReference type="PROSITE" id="PS51747">
    <property type="entry name" value="CYT_DCMP_DEAMINASES_2"/>
    <property type="match status" value="1"/>
</dbReference>
<gene>
    <name evidence="11" type="primary">ribD</name>
    <name evidence="11" type="ORF">DAY19_04775</name>
</gene>
<evidence type="ECO:0000313" key="12">
    <source>
        <dbReference type="Proteomes" id="UP000443582"/>
    </source>
</evidence>
<dbReference type="Gene3D" id="3.40.140.10">
    <property type="entry name" value="Cytidine Deaminase, domain 2"/>
    <property type="match status" value="1"/>
</dbReference>
<comment type="catalytic activity">
    <reaction evidence="9">
        <text>5-amino-6-(5-phospho-D-ribitylamino)uracil + NADP(+) = 5-amino-6-(5-phospho-D-ribosylamino)uracil + NADPH + H(+)</text>
        <dbReference type="Rhea" id="RHEA:17845"/>
        <dbReference type="ChEBI" id="CHEBI:15378"/>
        <dbReference type="ChEBI" id="CHEBI:57783"/>
        <dbReference type="ChEBI" id="CHEBI:58349"/>
        <dbReference type="ChEBI" id="CHEBI:58421"/>
        <dbReference type="ChEBI" id="CHEBI:58453"/>
        <dbReference type="EC" id="1.1.1.193"/>
    </reaction>
</comment>
<dbReference type="NCBIfam" id="TIGR00227">
    <property type="entry name" value="ribD_Cterm"/>
    <property type="match status" value="1"/>
</dbReference>
<dbReference type="InterPro" id="IPR024072">
    <property type="entry name" value="DHFR-like_dom_sf"/>
</dbReference>
<dbReference type="InterPro" id="IPR004794">
    <property type="entry name" value="Eubact_RibD"/>
</dbReference>
<comment type="catalytic activity">
    <reaction evidence="9">
        <text>2,5-diamino-6-hydroxy-4-(5-phosphoribosylamino)-pyrimidine + H2O + H(+) = 5-amino-6-(5-phospho-D-ribosylamino)uracil + NH4(+)</text>
        <dbReference type="Rhea" id="RHEA:21868"/>
        <dbReference type="ChEBI" id="CHEBI:15377"/>
        <dbReference type="ChEBI" id="CHEBI:15378"/>
        <dbReference type="ChEBI" id="CHEBI:28938"/>
        <dbReference type="ChEBI" id="CHEBI:58453"/>
        <dbReference type="ChEBI" id="CHEBI:58614"/>
        <dbReference type="EC" id="3.5.4.26"/>
    </reaction>
</comment>
<evidence type="ECO:0000256" key="3">
    <source>
        <dbReference type="ARBA" id="ARBA00004910"/>
    </source>
</evidence>
<comment type="similarity">
    <text evidence="4 9">In the N-terminal section; belongs to the cytidine and deoxycytidylate deaminase family.</text>
</comment>
<dbReference type="GO" id="GO:0008703">
    <property type="term" value="F:5-amino-6-(5-phosphoribosylamino)uracil reductase activity"/>
    <property type="evidence" value="ECO:0007669"/>
    <property type="project" value="UniProtKB-EC"/>
</dbReference>
<dbReference type="EMBL" id="QDKL01000001">
    <property type="protein sequence ID" value="RZF23088.1"/>
    <property type="molecule type" value="Genomic_DNA"/>
</dbReference>
<organism evidence="11 12">
    <name type="scientific">Halobacteriovorax vibrionivorans</name>
    <dbReference type="NCBI Taxonomy" id="2152716"/>
    <lineage>
        <taxon>Bacteria</taxon>
        <taxon>Pseudomonadati</taxon>
        <taxon>Bdellovibrionota</taxon>
        <taxon>Bacteriovoracia</taxon>
        <taxon>Bacteriovoracales</taxon>
        <taxon>Halobacteriovoraceae</taxon>
        <taxon>Halobacteriovorax</taxon>
    </lineage>
</organism>
<dbReference type="InterPro" id="IPR002125">
    <property type="entry name" value="CMP_dCMP_dom"/>
</dbReference>
<evidence type="ECO:0000256" key="4">
    <source>
        <dbReference type="ARBA" id="ARBA00005259"/>
    </source>
</evidence>
<comment type="pathway">
    <text evidence="3 9">Cofactor biosynthesis; riboflavin biosynthesis; 5-amino-6-(D-ribitylamino)uracil from GTP: step 3/4.</text>
</comment>
<keyword evidence="9" id="KW-0479">Metal-binding</keyword>
<dbReference type="EC" id="3.5.4.26" evidence="9"/>
<feature type="domain" description="CMP/dCMP-type deaminase" evidence="10">
    <location>
        <begin position="6"/>
        <end position="132"/>
    </location>
</feature>
<comment type="cofactor">
    <cofactor evidence="9">
        <name>Zn(2+)</name>
        <dbReference type="ChEBI" id="CHEBI:29105"/>
    </cofactor>
    <text evidence="9">Binds 1 zinc ion.</text>
</comment>